<dbReference type="EMBL" id="AQHZ01000007">
    <property type="protein sequence ID" value="ENO18712.1"/>
    <property type="molecule type" value="Genomic_DNA"/>
</dbReference>
<gene>
    <name evidence="1" type="ORF">HMPREF9004_0382</name>
</gene>
<keyword evidence="2" id="KW-1185">Reference proteome</keyword>
<dbReference type="AlphaFoldDB" id="N6X5T5"/>
<comment type="caution">
    <text evidence="1">The sequence shown here is derived from an EMBL/GenBank/DDBJ whole genome shotgun (WGS) entry which is preliminary data.</text>
</comment>
<sequence length="39" mass="4526">MPDLALWVLPDQTLWELSRTVSPPEWRAIQAACSCQTRR</sequence>
<dbReference type="PATRIC" id="fig|888050.3.peg.370"/>
<evidence type="ECO:0000313" key="1">
    <source>
        <dbReference type="EMBL" id="ENO18712.1"/>
    </source>
</evidence>
<proteinExistence type="predicted"/>
<evidence type="ECO:0000313" key="2">
    <source>
        <dbReference type="Proteomes" id="UP000013015"/>
    </source>
</evidence>
<name>N6X5T5_9ACTO</name>
<organism evidence="1 2">
    <name type="scientific">Schaalia cardiffensis F0333</name>
    <dbReference type="NCBI Taxonomy" id="888050"/>
    <lineage>
        <taxon>Bacteria</taxon>
        <taxon>Bacillati</taxon>
        <taxon>Actinomycetota</taxon>
        <taxon>Actinomycetes</taxon>
        <taxon>Actinomycetales</taxon>
        <taxon>Actinomycetaceae</taxon>
        <taxon>Schaalia</taxon>
    </lineage>
</organism>
<dbReference type="Proteomes" id="UP000013015">
    <property type="component" value="Unassembled WGS sequence"/>
</dbReference>
<reference evidence="1 2" key="1">
    <citation type="submission" date="2013-03" db="EMBL/GenBank/DDBJ databases">
        <title>Reference genome for the Human Microbiome Project.</title>
        <authorList>
            <person name="Aqrawi P."/>
            <person name="Ayvaz T."/>
            <person name="Bess C."/>
            <person name="Blankenburg K."/>
            <person name="Coyle M."/>
            <person name="Deng J."/>
            <person name="Forbes L."/>
            <person name="Fowler G."/>
            <person name="Francisco L."/>
            <person name="Fu Q."/>
            <person name="Gibbs R."/>
            <person name="Gross S."/>
            <person name="Gubbala S."/>
            <person name="Hale W."/>
            <person name="Hemphill L."/>
            <person name="Highlander S."/>
            <person name="Hirani K."/>
            <person name="Jackson L."/>
            <person name="Jakkamsetti A."/>
            <person name="Javaid M."/>
            <person name="Jayaseelan J.C."/>
            <person name="Jiang H."/>
            <person name="Joshi V."/>
            <person name="Korchina V."/>
            <person name="Kovar C."/>
            <person name="Lara F."/>
            <person name="Lee S."/>
            <person name="Liu Y."/>
            <person name="Mata R."/>
            <person name="Mathew T."/>
            <person name="Munidasa M."/>
            <person name="Muzny D."/>
            <person name="Nazareth L."/>
            <person name="Ngo R."/>
            <person name="Nguyen L."/>
            <person name="Nguyen N."/>
            <person name="Okwuonu G."/>
            <person name="Ongeri F."/>
            <person name="Palculict T."/>
            <person name="Patil S."/>
            <person name="Petrosino J."/>
            <person name="Pham C."/>
            <person name="Pham P."/>
            <person name="Pu L.-L."/>
            <person name="Qin X."/>
            <person name="Qu J."/>
            <person name="Reid J."/>
            <person name="Ross M."/>
            <person name="Ruth R."/>
            <person name="Saada N."/>
            <person name="San Lucas F."/>
            <person name="Santibanez J."/>
            <person name="Shang Y."/>
            <person name="Simmons D."/>
            <person name="Song X.-Z."/>
            <person name="Tang L.-Y."/>
            <person name="Thornton R."/>
            <person name="Warren J."/>
            <person name="Weissenberger G."/>
            <person name="Wilczek-Boney K."/>
            <person name="Worley K."/>
            <person name="Youmans B."/>
            <person name="Zhang J."/>
            <person name="Zhang L."/>
            <person name="Zhao Z."/>
            <person name="Zhou C."/>
            <person name="Zhu D."/>
            <person name="Zhu Y."/>
        </authorList>
    </citation>
    <scope>NUCLEOTIDE SEQUENCE [LARGE SCALE GENOMIC DNA]</scope>
    <source>
        <strain evidence="1 2">F0333</strain>
    </source>
</reference>
<accession>N6X5T5</accession>
<protein>
    <submittedName>
        <fullName evidence="1">Uncharacterized protein</fullName>
    </submittedName>
</protein>
<dbReference type="HOGENOM" id="CLU_3303252_0_0_11"/>